<sequence>MDDDDEDEDEDGDGDPDAPPAPAAPLLLTSASSTSASHRWPQPPPTSTALLALLEDQPALALEDQVVPRDAQPAATSLASPHFSLSAMGAQQESEFMSSTFVPQGFQPDTFQPPPGCHPGLSQRPETILLFLLATTLQENPCIGLQGGEGSPSGSPNPVIKYPESKFTENGFPPVDPSVQHRIILATEEFFIVDDCGKILILFFK</sequence>
<dbReference type="Proteomes" id="UP000796761">
    <property type="component" value="Unassembled WGS sequence"/>
</dbReference>
<comment type="caution">
    <text evidence="2">The sequence shown here is derived from an EMBL/GenBank/DDBJ whole genome shotgun (WGS) entry which is preliminary data.</text>
</comment>
<organism evidence="2 3">
    <name type="scientific">Zosterops borbonicus</name>
    <dbReference type="NCBI Taxonomy" id="364589"/>
    <lineage>
        <taxon>Eukaryota</taxon>
        <taxon>Metazoa</taxon>
        <taxon>Chordata</taxon>
        <taxon>Craniata</taxon>
        <taxon>Vertebrata</taxon>
        <taxon>Euteleostomi</taxon>
        <taxon>Archelosauria</taxon>
        <taxon>Archosauria</taxon>
        <taxon>Dinosauria</taxon>
        <taxon>Saurischia</taxon>
        <taxon>Theropoda</taxon>
        <taxon>Coelurosauria</taxon>
        <taxon>Aves</taxon>
        <taxon>Neognathae</taxon>
        <taxon>Neoaves</taxon>
        <taxon>Telluraves</taxon>
        <taxon>Australaves</taxon>
        <taxon>Passeriformes</taxon>
        <taxon>Sylvioidea</taxon>
        <taxon>Zosteropidae</taxon>
        <taxon>Zosterops</taxon>
    </lineage>
</organism>
<evidence type="ECO:0000313" key="3">
    <source>
        <dbReference type="Proteomes" id="UP000796761"/>
    </source>
</evidence>
<proteinExistence type="predicted"/>
<feature type="compositionally biased region" description="Acidic residues" evidence="1">
    <location>
        <begin position="1"/>
        <end position="16"/>
    </location>
</feature>
<gene>
    <name evidence="2" type="ORF">HGM15179_006832</name>
</gene>
<dbReference type="OrthoDB" id="10535905at2759"/>
<dbReference type="AlphaFoldDB" id="A0A8K1GKL9"/>
<evidence type="ECO:0000256" key="1">
    <source>
        <dbReference type="SAM" id="MobiDB-lite"/>
    </source>
</evidence>
<feature type="region of interest" description="Disordered" evidence="1">
    <location>
        <begin position="1"/>
        <end position="47"/>
    </location>
</feature>
<accession>A0A8K1GKL9</accession>
<keyword evidence="3" id="KW-1185">Reference proteome</keyword>
<reference evidence="2" key="1">
    <citation type="submission" date="2019-04" db="EMBL/GenBank/DDBJ databases">
        <title>Genome assembly of Zosterops borbonicus 15179.</title>
        <authorList>
            <person name="Leroy T."/>
            <person name="Anselmetti Y."/>
            <person name="Tilak M.-K."/>
            <person name="Nabholz B."/>
        </authorList>
    </citation>
    <scope>NUCLEOTIDE SEQUENCE</scope>
    <source>
        <strain evidence="2">HGM_15179</strain>
        <tissue evidence="2">Muscle</tissue>
    </source>
</reference>
<name>A0A8K1GKL9_9PASS</name>
<protein>
    <submittedName>
        <fullName evidence="2">Uncharacterized protein</fullName>
    </submittedName>
</protein>
<dbReference type="EMBL" id="SWJQ01000156">
    <property type="protein sequence ID" value="TRZ20247.1"/>
    <property type="molecule type" value="Genomic_DNA"/>
</dbReference>
<evidence type="ECO:0000313" key="2">
    <source>
        <dbReference type="EMBL" id="TRZ20247.1"/>
    </source>
</evidence>
<feature type="compositionally biased region" description="Low complexity" evidence="1">
    <location>
        <begin position="24"/>
        <end position="37"/>
    </location>
</feature>